<dbReference type="EMBL" id="KZ857454">
    <property type="protein sequence ID" value="RDX44106.1"/>
    <property type="molecule type" value="Genomic_DNA"/>
</dbReference>
<gene>
    <name evidence="2" type="ORF">OH76DRAFT_1487325</name>
</gene>
<dbReference type="STRING" id="139420.A0A371CV10"/>
<proteinExistence type="predicted"/>
<dbReference type="OrthoDB" id="2803164at2759"/>
<feature type="region of interest" description="Disordered" evidence="1">
    <location>
        <begin position="359"/>
        <end position="423"/>
    </location>
</feature>
<protein>
    <submittedName>
        <fullName evidence="2">Uncharacterized protein</fullName>
    </submittedName>
</protein>
<organism evidence="2 3">
    <name type="scientific">Lentinus brumalis</name>
    <dbReference type="NCBI Taxonomy" id="2498619"/>
    <lineage>
        <taxon>Eukaryota</taxon>
        <taxon>Fungi</taxon>
        <taxon>Dikarya</taxon>
        <taxon>Basidiomycota</taxon>
        <taxon>Agaricomycotina</taxon>
        <taxon>Agaricomycetes</taxon>
        <taxon>Polyporales</taxon>
        <taxon>Polyporaceae</taxon>
        <taxon>Lentinus</taxon>
    </lineage>
</organism>
<feature type="region of interest" description="Disordered" evidence="1">
    <location>
        <begin position="22"/>
        <end position="46"/>
    </location>
</feature>
<reference evidence="2 3" key="1">
    <citation type="journal article" date="2018" name="Biotechnol. Biofuels">
        <title>Integrative visual omics of the white-rot fungus Polyporus brumalis exposes the biotechnological potential of its oxidative enzymes for delignifying raw plant biomass.</title>
        <authorList>
            <person name="Miyauchi S."/>
            <person name="Rancon A."/>
            <person name="Drula E."/>
            <person name="Hage H."/>
            <person name="Chaduli D."/>
            <person name="Favel A."/>
            <person name="Grisel S."/>
            <person name="Henrissat B."/>
            <person name="Herpoel-Gimbert I."/>
            <person name="Ruiz-Duenas F.J."/>
            <person name="Chevret D."/>
            <person name="Hainaut M."/>
            <person name="Lin J."/>
            <person name="Wang M."/>
            <person name="Pangilinan J."/>
            <person name="Lipzen A."/>
            <person name="Lesage-Meessen L."/>
            <person name="Navarro D."/>
            <person name="Riley R."/>
            <person name="Grigoriev I.V."/>
            <person name="Zhou S."/>
            <person name="Raouche S."/>
            <person name="Rosso M.N."/>
        </authorList>
    </citation>
    <scope>NUCLEOTIDE SEQUENCE [LARGE SCALE GENOMIC DNA]</scope>
    <source>
        <strain evidence="2 3">BRFM 1820</strain>
    </source>
</reference>
<evidence type="ECO:0000313" key="3">
    <source>
        <dbReference type="Proteomes" id="UP000256964"/>
    </source>
</evidence>
<feature type="compositionally biased region" description="Acidic residues" evidence="1">
    <location>
        <begin position="386"/>
        <end position="403"/>
    </location>
</feature>
<name>A0A371CV10_9APHY</name>
<evidence type="ECO:0000313" key="2">
    <source>
        <dbReference type="EMBL" id="RDX44106.1"/>
    </source>
</evidence>
<accession>A0A371CV10</accession>
<feature type="compositionally biased region" description="Basic residues" evidence="1">
    <location>
        <begin position="370"/>
        <end position="383"/>
    </location>
</feature>
<keyword evidence="3" id="KW-1185">Reference proteome</keyword>
<evidence type="ECO:0000256" key="1">
    <source>
        <dbReference type="SAM" id="MobiDB-lite"/>
    </source>
</evidence>
<dbReference type="AlphaFoldDB" id="A0A371CV10"/>
<dbReference type="Proteomes" id="UP000256964">
    <property type="component" value="Unassembled WGS sequence"/>
</dbReference>
<sequence>MSAAVSTTVNYGPQAVVAAKPILPTQRRPPAASTGEQRARGHAWSKEKAENLEKDLSKWFDDAVEYSTALSLRYGNKPDFYLRRMFTGGASMLKGREPSAYNAWAHNLAKEAKENADPGESVNLMDLKRDRADEYYELTAAQKRDLVEGFKDVRDSRSMGLRVNPRGRAQDVNTVCTKIEDMFVGLKCRAGVEGFYCIFKNNSEIRLRPRWYFTSPQLNRYLTGTIKKWDVEKIGAMGEAFSIAGCDLMAFLRNGKARADWLKGEIRDKVNGMLAKITGNTKAVMQYKSYDKEIVCHYGIELVGWTHDVFACPSSLPTTLEPLKILLDAIDNGACHFRRLDTKDLAERRRVLEAKVAEGAVPARKERHDKGKRRGPYRPRKKASRDEDEDREEDEEHGEEEEESGPRRKRRRVAVAEESGDDE</sequence>